<proteinExistence type="inferred from homology"/>
<dbReference type="EMBL" id="BFEA01000158">
    <property type="protein sequence ID" value="GBG72085.1"/>
    <property type="molecule type" value="Genomic_DNA"/>
</dbReference>
<dbReference type="InterPro" id="IPR036390">
    <property type="entry name" value="WH_DNA-bd_sf"/>
</dbReference>
<dbReference type="InterPro" id="IPR003316">
    <property type="entry name" value="E2F_WHTH_DNA-bd_dom"/>
</dbReference>
<keyword evidence="1" id="KW-0539">Nucleus</keyword>
<evidence type="ECO:0000313" key="5">
    <source>
        <dbReference type="Proteomes" id="UP000265515"/>
    </source>
</evidence>
<reference evidence="4 5" key="1">
    <citation type="journal article" date="2018" name="Cell">
        <title>The Chara Genome: Secondary Complexity and Implications for Plant Terrestrialization.</title>
        <authorList>
            <person name="Nishiyama T."/>
            <person name="Sakayama H."/>
            <person name="Vries J.D."/>
            <person name="Buschmann H."/>
            <person name="Saint-Marcoux D."/>
            <person name="Ullrich K.K."/>
            <person name="Haas F.B."/>
            <person name="Vanderstraeten L."/>
            <person name="Becker D."/>
            <person name="Lang D."/>
            <person name="Vosolsobe S."/>
            <person name="Rombauts S."/>
            <person name="Wilhelmsson P.K.I."/>
            <person name="Janitza P."/>
            <person name="Kern R."/>
            <person name="Heyl A."/>
            <person name="Rumpler F."/>
            <person name="Villalobos L.I.A.C."/>
            <person name="Clay J.M."/>
            <person name="Skokan R."/>
            <person name="Toyoda A."/>
            <person name="Suzuki Y."/>
            <person name="Kagoshima H."/>
            <person name="Schijlen E."/>
            <person name="Tajeshwar N."/>
            <person name="Catarino B."/>
            <person name="Hetherington A.J."/>
            <person name="Saltykova A."/>
            <person name="Bonnot C."/>
            <person name="Breuninger H."/>
            <person name="Symeonidi A."/>
            <person name="Radhakrishnan G.V."/>
            <person name="Van Nieuwerburgh F."/>
            <person name="Deforce D."/>
            <person name="Chang C."/>
            <person name="Karol K.G."/>
            <person name="Hedrich R."/>
            <person name="Ulvskov P."/>
            <person name="Glockner G."/>
            <person name="Delwiche C.F."/>
            <person name="Petrasek J."/>
            <person name="Van de Peer Y."/>
            <person name="Friml J."/>
            <person name="Beilby M."/>
            <person name="Dolan L."/>
            <person name="Kohara Y."/>
            <person name="Sugano S."/>
            <person name="Fujiyama A."/>
            <person name="Delaux P.-M."/>
            <person name="Quint M."/>
            <person name="TheiBen G."/>
            <person name="Hagemann M."/>
            <person name="Harholt J."/>
            <person name="Dunand C."/>
            <person name="Zachgo S."/>
            <person name="Langdale J."/>
            <person name="Maumus F."/>
            <person name="Straeten D.V.D."/>
            <person name="Gould S.B."/>
            <person name="Rensing S.A."/>
        </authorList>
    </citation>
    <scope>NUCLEOTIDE SEQUENCE [LARGE SCALE GENOMIC DNA]</scope>
    <source>
        <strain evidence="4 5">S276</strain>
    </source>
</reference>
<dbReference type="GO" id="GO:0006355">
    <property type="term" value="P:regulation of DNA-templated transcription"/>
    <property type="evidence" value="ECO:0007669"/>
    <property type="project" value="InterPro"/>
</dbReference>
<keyword evidence="1" id="KW-0805">Transcription regulation</keyword>
<dbReference type="SUPFAM" id="SSF46785">
    <property type="entry name" value="Winged helix' DNA-binding domain"/>
    <property type="match status" value="1"/>
</dbReference>
<evidence type="ECO:0000256" key="1">
    <source>
        <dbReference type="RuleBase" id="RU003796"/>
    </source>
</evidence>
<dbReference type="GO" id="GO:0005667">
    <property type="term" value="C:transcription regulator complex"/>
    <property type="evidence" value="ECO:0007669"/>
    <property type="project" value="InterPro"/>
</dbReference>
<comment type="caution">
    <text evidence="4">The sequence shown here is derived from an EMBL/GenBank/DDBJ whole genome shotgun (WGS) entry which is preliminary data.</text>
</comment>
<name>A0A388KPW7_CHABU</name>
<keyword evidence="1" id="KW-0238">DNA-binding</keyword>
<keyword evidence="1" id="KW-0804">Transcription</keyword>
<dbReference type="Proteomes" id="UP000265515">
    <property type="component" value="Unassembled WGS sequence"/>
</dbReference>
<dbReference type="Pfam" id="PF02319">
    <property type="entry name" value="WHD_E2F_TDP"/>
    <property type="match status" value="1"/>
</dbReference>
<sequence>MYEFAFAFAQGLYEMGELQDRDRLSPAYKLGKQKCSYNQVRLDFSMLGGQHADLSVAEAIESPVGNDLGERLRECSLKFNVRFSNNYRVRLYVVLVYSKAYCELSSNPVSCTTTRVPTLTQMGGAAGCCEEDVLSTSARRRFGGGGVHVLPLPASHSRTAGPGSGGVGGVGGVGAGGGGGIGCCAGGVDRPVVRLPYRWRAVSRSACQKQCTGPILRGLQRFGKVAKKKSGSKGSDSEEETWKEPKHLYIAIDEASSHISIDDPCKRNSPTKPNTRFRLAVAVFNDSDQIIGTAVSNPIHVVANNDAPKGVARITLQCLLNGGSGLQSSHVSDAYSALPLRHNFTTPLSACLDSSAPFTFSSQLSHPSPRTPSSALPSPCLPAFCNRSSQSFSATAPGADITARLLSSSTSFLQKEHMPVGPPPRPGMTVGESMAASYLLQMAERQMRRAKNEYVWCGSRLVSETLQRLKADVLAVQAVEQTEGACSVQDVTTLSSTDDQEEEITMDSNMNLREGETGGGGQSSQRQANYNHDMETVHGSRMQRRNKSLRALSERFVQLFLLDEERAVEWEYVVGKLLGVACDTQNLQTKARRLYDIANILGSLHLVTKLQIWPQAPNSMPRPAYKWLGARGVEQRLAMALELHSPKATGVSGVTYGAGVAVGPSKSHRNVDEQLLKEVVGNASYGSQRSLQHVEPWLGTIGCRGGMGSLKREREPSELTLEERVRKFQFRSSMACQTAEGNTNMNAVPSSCNAIPPNHVPPWSGDVFRGGGTANISPAIRHLGSLKRDREEVVLMEERLRKAPFGSSCESQLYHAASINQDDGLPSSSDTALPAVGPSLSMGLSINAEDNKRVRRFKGLGGGTLTTPVSANSESLYLVRRPGRAQELSMVHSPPLPSVAAATAVAACTSVDSRDCSFATSSSPRPERSSEGVGEISGHSEWRTGESLRFFNSDEAVEKSSYVTEQRRCSRNGAGSAEAMVNGQGSAAHVRGEFGLRLGLQCSDDQGQLQHMCPKSRAHRSNCCATSSGAKDALQEGTNDDSLVTVRSLLNKPDDALSLGLGFSSKRHLEQRPAGAGHSHMDLNGPFPAVPVLDTGREEEFAQQAGCTSSSNWPLANRLRTGLTTQRLNEVVEQRPGFMNDIVRYSNALRGALKSSRAPGGTGTNAADGIYLMDAVSSQERLQTIVKGDVGWANGHQDECKTREGCGWDLEASKRERERVQQRTAAIHATDSYEAAGDNLAIRLHSGDEMDTTMQPSEAAAECRRNSGVSPPHELVIRVPEVLARERRSPELESTNGQEVGRTFIDCNQPASDDCEGSN</sequence>
<dbReference type="Gramene" id="GBG72085">
    <property type="protein sequence ID" value="GBG72085"/>
    <property type="gene ID" value="CBR_g11019"/>
</dbReference>
<accession>A0A388KPW7</accession>
<dbReference type="InterPro" id="IPR036388">
    <property type="entry name" value="WH-like_DNA-bd_sf"/>
</dbReference>
<keyword evidence="5" id="KW-1185">Reference proteome</keyword>
<comment type="subcellular location">
    <subcellularLocation>
        <location evidence="1">Nucleus</location>
    </subcellularLocation>
</comment>
<dbReference type="GO" id="GO:0005634">
    <property type="term" value="C:nucleus"/>
    <property type="evidence" value="ECO:0007669"/>
    <property type="project" value="UniProtKB-SubCell"/>
</dbReference>
<dbReference type="OrthoDB" id="515355at2759"/>
<feature type="domain" description="E2F/DP family winged-helix DNA-binding" evidence="3">
    <location>
        <begin position="544"/>
        <end position="629"/>
    </location>
</feature>
<gene>
    <name evidence="4" type="ORF">CBR_g11019</name>
</gene>
<dbReference type="GO" id="GO:0003677">
    <property type="term" value="F:DNA binding"/>
    <property type="evidence" value="ECO:0007669"/>
    <property type="project" value="UniProtKB-KW"/>
</dbReference>
<evidence type="ECO:0000256" key="2">
    <source>
        <dbReference type="SAM" id="MobiDB-lite"/>
    </source>
</evidence>
<feature type="region of interest" description="Disordered" evidence="2">
    <location>
        <begin position="493"/>
        <end position="528"/>
    </location>
</feature>
<feature type="region of interest" description="Disordered" evidence="2">
    <location>
        <begin position="1286"/>
        <end position="1319"/>
    </location>
</feature>
<evidence type="ECO:0000259" key="3">
    <source>
        <dbReference type="SMART" id="SM01372"/>
    </source>
</evidence>
<dbReference type="SMART" id="SM01372">
    <property type="entry name" value="E2F_TDP"/>
    <property type="match status" value="1"/>
</dbReference>
<dbReference type="STRING" id="69332.A0A388KPW7"/>
<organism evidence="4 5">
    <name type="scientific">Chara braunii</name>
    <name type="common">Braun's stonewort</name>
    <dbReference type="NCBI Taxonomy" id="69332"/>
    <lineage>
        <taxon>Eukaryota</taxon>
        <taxon>Viridiplantae</taxon>
        <taxon>Streptophyta</taxon>
        <taxon>Charophyceae</taxon>
        <taxon>Charales</taxon>
        <taxon>Characeae</taxon>
        <taxon>Chara</taxon>
    </lineage>
</organism>
<evidence type="ECO:0000313" key="4">
    <source>
        <dbReference type="EMBL" id="GBG72085.1"/>
    </source>
</evidence>
<protein>
    <recommendedName>
        <fullName evidence="3">E2F/DP family winged-helix DNA-binding domain-containing protein</fullName>
    </recommendedName>
</protein>
<dbReference type="Gene3D" id="1.10.10.10">
    <property type="entry name" value="Winged helix-like DNA-binding domain superfamily/Winged helix DNA-binding domain"/>
    <property type="match status" value="1"/>
</dbReference>
<feature type="region of interest" description="Disordered" evidence="2">
    <location>
        <begin position="917"/>
        <end position="939"/>
    </location>
</feature>
<comment type="similarity">
    <text evidence="1">Belongs to the E2F/DP family.</text>
</comment>